<feature type="domain" description="SEC63" evidence="12">
    <location>
        <begin position="453"/>
        <end position="775"/>
    </location>
</feature>
<keyword evidence="14" id="KW-1185">Reference proteome</keyword>
<keyword evidence="8" id="KW-0067">ATP-binding</keyword>
<evidence type="ECO:0000256" key="5">
    <source>
        <dbReference type="ARBA" id="ARBA00022801"/>
    </source>
</evidence>
<dbReference type="InterPro" id="IPR035892">
    <property type="entry name" value="C2_domain_sf"/>
</dbReference>
<proteinExistence type="predicted"/>
<sequence length="792" mass="91174">MFQKSIEICKLSGWNLSPNLQKISDCDLIFATAEQWDLVSRKYNKRPQIKQITLLIAEELQLIGGQFGPTLELVISRMRYIAAEQEQQQQQDDDEDDDSIKSLPLRIVGLCESVSNAQDLGEWIGASTKSHTLQHFHPSVRPTPLELRVQGYTQPSHASRTEAMYKPTYLAIRRARTQDTNYKTIREGQSHYSGQPADRQCIIFVPSRTQCYESAYNLIQQCNAAQDDPHLFKCQSIKSSPPFEISSPQLRELIPLGIAVLHSNMTPSDESVVKHLYKTGQIQILICTHSQTWSMDQICHSVIIQGTQYYNAKEHRYQDYNMTDLLDMIRHAQKPSTTTSCKCYIMCHQPRKRYYMKFLEEPLPIESHLDHFLIDSLNAEIANEIITCTQDAVDYLTWTFLYKRLRLNPNYYNLHATDHQSMSDYLSEMIEHTVNDLKQAQCVLVDDAMNLRPMNFGQIASHYHVQCSTIEIFASSITHKTKLRGLMEIFCAASEFDSLPIRRGEEFTLAKMAQFDAPLKLDRNKYNDPHVKVNLLLQSHLSRSKKISHEMKMDLEMILTNGVRLLQAMVDVIATERRLNPALATMELCQMMVQAMWDKDSYFMQLPHFDSAMCDKLQSNQIHTVIDLINMEEEERNLLLSGLSSDQMIDVAKALNRYPNVGISYQVIDEDQIFTNGKVQIEVQLDVDDDDEQSEGVCAPYFPRDLDQPKMEEWWLLVGDAENNEIKTTRRTAIKRCMTIKLGFVAPSVAGRYHYRLYLMCDSYVGCDQDLGIDINVLQGEEDDDDELVDQE</sequence>
<dbReference type="GO" id="GO:0016787">
    <property type="term" value="F:hydrolase activity"/>
    <property type="evidence" value="ECO:0007669"/>
    <property type="project" value="UniProtKB-KW"/>
</dbReference>
<dbReference type="InterPro" id="IPR036388">
    <property type="entry name" value="WH-like_DNA-bd_sf"/>
</dbReference>
<evidence type="ECO:0000256" key="10">
    <source>
        <dbReference type="ARBA" id="ARBA00023136"/>
    </source>
</evidence>
<dbReference type="GO" id="GO:0004386">
    <property type="term" value="F:helicase activity"/>
    <property type="evidence" value="ECO:0007669"/>
    <property type="project" value="UniProtKB-KW"/>
</dbReference>
<dbReference type="SUPFAM" id="SSF46785">
    <property type="entry name" value="Winged helix' DNA-binding domain"/>
    <property type="match status" value="1"/>
</dbReference>
<keyword evidence="10" id="KW-0472">Membrane</keyword>
<dbReference type="Pfam" id="PF23445">
    <property type="entry name" value="WHD_SNRNP200"/>
    <property type="match status" value="1"/>
</dbReference>
<keyword evidence="4" id="KW-0547">Nucleotide-binding</keyword>
<dbReference type="SMART" id="SM00973">
    <property type="entry name" value="Sec63"/>
    <property type="match status" value="1"/>
</dbReference>
<evidence type="ECO:0000256" key="7">
    <source>
        <dbReference type="ARBA" id="ARBA00022824"/>
    </source>
</evidence>
<dbReference type="Gene3D" id="1.10.150.20">
    <property type="entry name" value="5' to 3' exonuclease, C-terminal subdomain"/>
    <property type="match status" value="1"/>
</dbReference>
<dbReference type="Gene3D" id="3.40.50.300">
    <property type="entry name" value="P-loop containing nucleotide triphosphate hydrolases"/>
    <property type="match status" value="2"/>
</dbReference>
<gene>
    <name evidence="13" type="ORF">AKO1_010317</name>
</gene>
<comment type="caution">
    <text evidence="13">The sequence shown here is derived from an EMBL/GenBank/DDBJ whole genome shotgun (WGS) entry which is preliminary data.</text>
</comment>
<dbReference type="InterPro" id="IPR036390">
    <property type="entry name" value="WH_DNA-bd_sf"/>
</dbReference>
<dbReference type="InterPro" id="IPR027417">
    <property type="entry name" value="P-loop_NTPase"/>
</dbReference>
<protein>
    <recommendedName>
        <fullName evidence="12">SEC63 domain-containing protein</fullName>
    </recommendedName>
</protein>
<keyword evidence="6" id="KW-0347">Helicase</keyword>
<dbReference type="FunFam" id="1.10.10.10:FF:000012">
    <property type="entry name" value="U5 small nuclear ribonucleoprotein helicase"/>
    <property type="match status" value="1"/>
</dbReference>
<dbReference type="GO" id="GO:0005783">
    <property type="term" value="C:endoplasmic reticulum"/>
    <property type="evidence" value="ECO:0007669"/>
    <property type="project" value="UniProtKB-SubCell"/>
</dbReference>
<dbReference type="InterPro" id="IPR014756">
    <property type="entry name" value="Ig_E-set"/>
</dbReference>
<evidence type="ECO:0000256" key="6">
    <source>
        <dbReference type="ARBA" id="ARBA00022806"/>
    </source>
</evidence>
<dbReference type="AlphaFoldDB" id="A0AAW2ZQA7"/>
<keyword evidence="9" id="KW-1133">Transmembrane helix</keyword>
<accession>A0AAW2ZQA7</accession>
<keyword evidence="11" id="KW-0143">Chaperone</keyword>
<organism evidence="13 14">
    <name type="scientific">Acrasis kona</name>
    <dbReference type="NCBI Taxonomy" id="1008807"/>
    <lineage>
        <taxon>Eukaryota</taxon>
        <taxon>Discoba</taxon>
        <taxon>Heterolobosea</taxon>
        <taxon>Tetramitia</taxon>
        <taxon>Eutetramitia</taxon>
        <taxon>Acrasidae</taxon>
        <taxon>Acrasis</taxon>
    </lineage>
</organism>
<evidence type="ECO:0000256" key="11">
    <source>
        <dbReference type="ARBA" id="ARBA00023186"/>
    </source>
</evidence>
<dbReference type="InterPro" id="IPR057842">
    <property type="entry name" value="WH_MER3"/>
</dbReference>
<evidence type="ECO:0000313" key="14">
    <source>
        <dbReference type="Proteomes" id="UP001431209"/>
    </source>
</evidence>
<evidence type="ECO:0000256" key="9">
    <source>
        <dbReference type="ARBA" id="ARBA00022989"/>
    </source>
</evidence>
<dbReference type="Gene3D" id="1.10.10.10">
    <property type="entry name" value="Winged helix-like DNA-binding domain superfamily/Winged helix DNA-binding domain"/>
    <property type="match status" value="1"/>
</dbReference>
<evidence type="ECO:0000256" key="8">
    <source>
        <dbReference type="ARBA" id="ARBA00022840"/>
    </source>
</evidence>
<evidence type="ECO:0000313" key="13">
    <source>
        <dbReference type="EMBL" id="KAL0491623.1"/>
    </source>
</evidence>
<dbReference type="SUPFAM" id="SSF52540">
    <property type="entry name" value="P-loop containing nucleoside triphosphate hydrolases"/>
    <property type="match status" value="1"/>
</dbReference>
<dbReference type="Gene3D" id="2.60.40.150">
    <property type="entry name" value="C2 domain"/>
    <property type="match status" value="1"/>
</dbReference>
<evidence type="ECO:0000256" key="1">
    <source>
        <dbReference type="ARBA" id="ARBA00004141"/>
    </source>
</evidence>
<dbReference type="GO" id="GO:0003723">
    <property type="term" value="F:RNA binding"/>
    <property type="evidence" value="ECO:0007669"/>
    <property type="project" value="TreeGrafter"/>
</dbReference>
<evidence type="ECO:0000256" key="4">
    <source>
        <dbReference type="ARBA" id="ARBA00022741"/>
    </source>
</evidence>
<dbReference type="GO" id="GO:0005524">
    <property type="term" value="F:ATP binding"/>
    <property type="evidence" value="ECO:0007669"/>
    <property type="project" value="UniProtKB-KW"/>
</dbReference>
<evidence type="ECO:0000256" key="3">
    <source>
        <dbReference type="ARBA" id="ARBA00022692"/>
    </source>
</evidence>
<evidence type="ECO:0000259" key="12">
    <source>
        <dbReference type="SMART" id="SM00973"/>
    </source>
</evidence>
<comment type="subcellular location">
    <subcellularLocation>
        <location evidence="2">Endoplasmic reticulum</location>
    </subcellularLocation>
    <subcellularLocation>
        <location evidence="1">Membrane</location>
        <topology evidence="1">Multi-pass membrane protein</topology>
    </subcellularLocation>
</comment>
<dbReference type="SUPFAM" id="SSF81296">
    <property type="entry name" value="E set domains"/>
    <property type="match status" value="1"/>
</dbReference>
<evidence type="ECO:0000256" key="2">
    <source>
        <dbReference type="ARBA" id="ARBA00004240"/>
    </source>
</evidence>
<keyword evidence="7" id="KW-0256">Endoplasmic reticulum</keyword>
<dbReference type="GO" id="GO:0016020">
    <property type="term" value="C:membrane"/>
    <property type="evidence" value="ECO:0007669"/>
    <property type="project" value="UniProtKB-SubCell"/>
</dbReference>
<reference evidence="13 14" key="1">
    <citation type="submission" date="2024-03" db="EMBL/GenBank/DDBJ databases">
        <title>The Acrasis kona genome and developmental transcriptomes reveal deep origins of eukaryotic multicellular pathways.</title>
        <authorList>
            <person name="Sheikh S."/>
            <person name="Fu C.-J."/>
            <person name="Brown M.W."/>
            <person name="Baldauf S.L."/>
        </authorList>
    </citation>
    <scope>NUCLEOTIDE SEQUENCE [LARGE SCALE GENOMIC DNA]</scope>
    <source>
        <strain evidence="13 14">ATCC MYA-3509</strain>
    </source>
</reference>
<keyword evidence="5" id="KW-0378">Hydrolase</keyword>
<keyword evidence="3" id="KW-0812">Transmembrane</keyword>
<dbReference type="FunFam" id="1.10.3380.10:FF:000002">
    <property type="entry name" value="Activating signal cointegrator 1 complex subunit 3"/>
    <property type="match status" value="1"/>
</dbReference>
<dbReference type="InterPro" id="IPR004179">
    <property type="entry name" value="Sec63-dom"/>
</dbReference>
<name>A0AAW2ZQA7_9EUKA</name>
<dbReference type="SUPFAM" id="SSF158702">
    <property type="entry name" value="Sec63 N-terminal domain-like"/>
    <property type="match status" value="1"/>
</dbReference>
<dbReference type="Proteomes" id="UP001431209">
    <property type="component" value="Unassembled WGS sequence"/>
</dbReference>
<dbReference type="EMBL" id="JAOPGA020001833">
    <property type="protein sequence ID" value="KAL0491623.1"/>
    <property type="molecule type" value="Genomic_DNA"/>
</dbReference>
<dbReference type="PANTHER" id="PTHR24075">
    <property type="entry name" value="SEC63 DOMAIN-CONTAINING"/>
    <property type="match status" value="1"/>
</dbReference>
<dbReference type="Pfam" id="PF02889">
    <property type="entry name" value="Sec63"/>
    <property type="match status" value="1"/>
</dbReference>
<dbReference type="Gene3D" id="1.10.3380.10">
    <property type="entry name" value="Sec63 N-terminal domain-like domain"/>
    <property type="match status" value="1"/>
</dbReference>